<dbReference type="InterPro" id="IPR001867">
    <property type="entry name" value="OmpR/PhoB-type_DNA-bd"/>
</dbReference>
<dbReference type="InterPro" id="IPR011006">
    <property type="entry name" value="CheY-like_superfamily"/>
</dbReference>
<dbReference type="FunFam" id="3.40.50.2300:FF:000002">
    <property type="entry name" value="DNA-binding response regulator PhoP"/>
    <property type="match status" value="1"/>
</dbReference>
<keyword evidence="6" id="KW-0804">Transcription</keyword>
<dbReference type="InterPro" id="IPR001789">
    <property type="entry name" value="Sig_transdc_resp-reg_receiver"/>
</dbReference>
<dbReference type="GO" id="GO:0032993">
    <property type="term" value="C:protein-DNA complex"/>
    <property type="evidence" value="ECO:0007669"/>
    <property type="project" value="TreeGrafter"/>
</dbReference>
<dbReference type="GO" id="GO:0000156">
    <property type="term" value="F:phosphorelay response regulator activity"/>
    <property type="evidence" value="ECO:0007669"/>
    <property type="project" value="TreeGrafter"/>
</dbReference>
<dbReference type="STRING" id="679200.HMPREF9333_00425"/>
<dbReference type="RefSeq" id="WP_005539486.1">
    <property type="nucleotide sequence ID" value="NZ_JH378829.1"/>
</dbReference>
<gene>
    <name evidence="12" type="ORF">HMPREF9333_00425</name>
</gene>
<evidence type="ECO:0000256" key="1">
    <source>
        <dbReference type="ARBA" id="ARBA00018672"/>
    </source>
</evidence>
<dbReference type="Pfam" id="PF00072">
    <property type="entry name" value="Response_reg"/>
    <property type="match status" value="1"/>
</dbReference>
<keyword evidence="3" id="KW-0902">Two-component regulatory system</keyword>
<evidence type="ECO:0000256" key="2">
    <source>
        <dbReference type="ARBA" id="ARBA00022553"/>
    </source>
</evidence>
<feature type="modified residue" description="4-aspartylphosphate" evidence="8">
    <location>
        <position position="51"/>
    </location>
</feature>
<evidence type="ECO:0000256" key="9">
    <source>
        <dbReference type="PROSITE-ProRule" id="PRU01091"/>
    </source>
</evidence>
<keyword evidence="5 9" id="KW-0238">DNA-binding</keyword>
<evidence type="ECO:0000259" key="10">
    <source>
        <dbReference type="PROSITE" id="PS50110"/>
    </source>
</evidence>
<dbReference type="GO" id="GO:0006355">
    <property type="term" value="P:regulation of DNA-templated transcription"/>
    <property type="evidence" value="ECO:0007669"/>
    <property type="project" value="InterPro"/>
</dbReference>
<keyword evidence="13" id="KW-1185">Reference proteome</keyword>
<dbReference type="FunFam" id="1.10.10.10:FF:000005">
    <property type="entry name" value="Two-component system response regulator"/>
    <property type="match status" value="1"/>
</dbReference>
<dbReference type="GO" id="GO:0005829">
    <property type="term" value="C:cytosol"/>
    <property type="evidence" value="ECO:0007669"/>
    <property type="project" value="TreeGrafter"/>
</dbReference>
<dbReference type="EMBL" id="ACZL01000009">
    <property type="protein sequence ID" value="EHI56360.1"/>
    <property type="molecule type" value="Genomic_DNA"/>
</dbReference>
<keyword evidence="4" id="KW-0805">Transcription regulation</keyword>
<dbReference type="SMART" id="SM00448">
    <property type="entry name" value="REC"/>
    <property type="match status" value="1"/>
</dbReference>
<dbReference type="Gene3D" id="1.10.10.10">
    <property type="entry name" value="Winged helix-like DNA-binding domain superfamily/Winged helix DNA-binding domain"/>
    <property type="match status" value="1"/>
</dbReference>
<evidence type="ECO:0000259" key="11">
    <source>
        <dbReference type="PROSITE" id="PS51755"/>
    </source>
</evidence>
<feature type="DNA-binding region" description="OmpR/PhoB-type" evidence="9">
    <location>
        <begin position="124"/>
        <end position="222"/>
    </location>
</feature>
<dbReference type="OrthoDB" id="9790442at2"/>
<dbReference type="PANTHER" id="PTHR48111:SF22">
    <property type="entry name" value="REGULATOR OF RPOS"/>
    <property type="match status" value="1"/>
</dbReference>
<evidence type="ECO:0000256" key="7">
    <source>
        <dbReference type="ARBA" id="ARBA00024867"/>
    </source>
</evidence>
<dbReference type="PROSITE" id="PS51755">
    <property type="entry name" value="OMPR_PHOB"/>
    <property type="match status" value="1"/>
</dbReference>
<evidence type="ECO:0000256" key="8">
    <source>
        <dbReference type="PROSITE-ProRule" id="PRU00169"/>
    </source>
</evidence>
<dbReference type="Gene3D" id="6.10.250.690">
    <property type="match status" value="1"/>
</dbReference>
<comment type="caution">
    <text evidence="12">The sequence shown here is derived from an EMBL/GenBank/DDBJ whole genome shotgun (WGS) entry which is preliminary data.</text>
</comment>
<dbReference type="SMART" id="SM00862">
    <property type="entry name" value="Trans_reg_C"/>
    <property type="match status" value="1"/>
</dbReference>
<evidence type="ECO:0000256" key="6">
    <source>
        <dbReference type="ARBA" id="ARBA00023163"/>
    </source>
</evidence>
<name>G5GFT6_9FIRM</name>
<organism evidence="12 13">
    <name type="scientific">Johnsonella ignava ATCC 51276</name>
    <dbReference type="NCBI Taxonomy" id="679200"/>
    <lineage>
        <taxon>Bacteria</taxon>
        <taxon>Bacillati</taxon>
        <taxon>Bacillota</taxon>
        <taxon>Clostridia</taxon>
        <taxon>Lachnospirales</taxon>
        <taxon>Lachnospiraceae</taxon>
        <taxon>Johnsonella</taxon>
    </lineage>
</organism>
<protein>
    <recommendedName>
        <fullName evidence="1">Stage 0 sporulation protein A homolog</fullName>
    </recommendedName>
</protein>
<keyword evidence="2 8" id="KW-0597">Phosphoprotein</keyword>
<dbReference type="PANTHER" id="PTHR48111">
    <property type="entry name" value="REGULATOR OF RPOS"/>
    <property type="match status" value="1"/>
</dbReference>
<dbReference type="SUPFAM" id="SSF52172">
    <property type="entry name" value="CheY-like"/>
    <property type="match status" value="1"/>
</dbReference>
<dbReference type="GO" id="GO:0000976">
    <property type="term" value="F:transcription cis-regulatory region binding"/>
    <property type="evidence" value="ECO:0007669"/>
    <property type="project" value="TreeGrafter"/>
</dbReference>
<evidence type="ECO:0000256" key="4">
    <source>
        <dbReference type="ARBA" id="ARBA00023015"/>
    </source>
</evidence>
<evidence type="ECO:0000256" key="3">
    <source>
        <dbReference type="ARBA" id="ARBA00023012"/>
    </source>
</evidence>
<evidence type="ECO:0000256" key="5">
    <source>
        <dbReference type="ARBA" id="ARBA00023125"/>
    </source>
</evidence>
<evidence type="ECO:0000313" key="12">
    <source>
        <dbReference type="EMBL" id="EHI56360.1"/>
    </source>
</evidence>
<accession>G5GFT6</accession>
<dbReference type="Proteomes" id="UP000003011">
    <property type="component" value="Unassembled WGS sequence"/>
</dbReference>
<dbReference type="InterPro" id="IPR036388">
    <property type="entry name" value="WH-like_DNA-bd_sf"/>
</dbReference>
<dbReference type="InterPro" id="IPR039420">
    <property type="entry name" value="WalR-like"/>
</dbReference>
<dbReference type="Gene3D" id="3.40.50.2300">
    <property type="match status" value="1"/>
</dbReference>
<dbReference type="CDD" id="cd00383">
    <property type="entry name" value="trans_reg_C"/>
    <property type="match status" value="1"/>
</dbReference>
<dbReference type="eggNOG" id="COG0745">
    <property type="taxonomic scope" value="Bacteria"/>
</dbReference>
<dbReference type="PATRIC" id="fig|679200.3.peg.453"/>
<reference evidence="12 13" key="1">
    <citation type="submission" date="2011-08" db="EMBL/GenBank/DDBJ databases">
        <title>The Genome Sequence of Johnsonella ignava ATCC 51276.</title>
        <authorList>
            <consortium name="The Broad Institute Genome Sequencing Platform"/>
            <person name="Earl A."/>
            <person name="Ward D."/>
            <person name="Feldgarden M."/>
            <person name="Gevers D."/>
            <person name="Izard J."/>
            <person name="Blanton J.M."/>
            <person name="Baranova O.V."/>
            <person name="Dewhirst F.E."/>
            <person name="Young S.K."/>
            <person name="Zeng Q."/>
            <person name="Gargeya S."/>
            <person name="Fitzgerald M."/>
            <person name="Haas B."/>
            <person name="Abouelleil A."/>
            <person name="Alvarado L."/>
            <person name="Arachchi H.M."/>
            <person name="Berlin A."/>
            <person name="Brown A."/>
            <person name="Chapman S.B."/>
            <person name="Chen Z."/>
            <person name="Dunbar C."/>
            <person name="Freedman E."/>
            <person name="Gearin G."/>
            <person name="Gellesch M."/>
            <person name="Goldberg J."/>
            <person name="Griggs A."/>
            <person name="Gujja S."/>
            <person name="Heiman D."/>
            <person name="Howarth C."/>
            <person name="Larson L."/>
            <person name="Lui A."/>
            <person name="MacDonald P.J.P."/>
            <person name="Montmayeur A."/>
            <person name="Murphy C."/>
            <person name="Neiman D."/>
            <person name="Pearson M."/>
            <person name="Priest M."/>
            <person name="Roberts A."/>
            <person name="Saif S."/>
            <person name="Shea T."/>
            <person name="Shenoy N."/>
            <person name="Sisk P."/>
            <person name="Stolte C."/>
            <person name="Sykes S."/>
            <person name="Wortman J."/>
            <person name="Nusbaum C."/>
            <person name="Birren B."/>
        </authorList>
    </citation>
    <scope>NUCLEOTIDE SEQUENCE [LARGE SCALE GENOMIC DNA]</scope>
    <source>
        <strain evidence="12 13">ATCC 51276</strain>
    </source>
</reference>
<sequence>MKILLVEDERDLNRIIVKQLTSLSYNVDACFDGMEAMDLVEENDYDIAILDIMLPKADGYKILQHIRKANKDMPVLFLTAKDAVEDRVKGLDMGANDYLIKPFAFDELAARIRALTRTSFHSDANVLKVGDLTLDLSARQVQRAENDINLSAKEFDLLEYLMRNSGIILSREKIENYIWSYDYEGGTNLIDVYISYLRKKIDEGYEEKMIQTVRGVGYVLRAKV</sequence>
<dbReference type="PROSITE" id="PS50110">
    <property type="entry name" value="RESPONSE_REGULATORY"/>
    <property type="match status" value="1"/>
</dbReference>
<proteinExistence type="predicted"/>
<feature type="domain" description="Response regulatory" evidence="10">
    <location>
        <begin position="2"/>
        <end position="116"/>
    </location>
</feature>
<dbReference type="AlphaFoldDB" id="G5GFT6"/>
<comment type="function">
    <text evidence="7">May play the central regulatory role in sporulation. It may be an element of the effector pathway responsible for the activation of sporulation genes in response to nutritional stress. Spo0A may act in concert with spo0H (a sigma factor) to control the expression of some genes that are critical to the sporulation process.</text>
</comment>
<dbReference type="HOGENOM" id="CLU_000445_30_1_9"/>
<evidence type="ECO:0000313" key="13">
    <source>
        <dbReference type="Proteomes" id="UP000003011"/>
    </source>
</evidence>
<dbReference type="Pfam" id="PF00486">
    <property type="entry name" value="Trans_reg_C"/>
    <property type="match status" value="1"/>
</dbReference>
<feature type="domain" description="OmpR/PhoB-type" evidence="11">
    <location>
        <begin position="124"/>
        <end position="222"/>
    </location>
</feature>